<dbReference type="SMART" id="SM00855">
    <property type="entry name" value="PGAM"/>
    <property type="match status" value="1"/>
</dbReference>
<evidence type="ECO:0000313" key="6">
    <source>
        <dbReference type="Proteomes" id="UP000195141"/>
    </source>
</evidence>
<dbReference type="Proteomes" id="UP000195141">
    <property type="component" value="Chromosome"/>
</dbReference>
<reference evidence="5" key="3">
    <citation type="submission" date="2024-03" db="EMBL/GenBank/DDBJ databases">
        <title>The Genome Sequence of Enterococcus sp. DIV0242b.</title>
        <authorList>
            <consortium name="The Broad Institute Genomics Platform"/>
            <consortium name="The Broad Institute Microbial Omics Core"/>
            <consortium name="The Broad Institute Genomic Center for Infectious Diseases"/>
            <person name="Earl A."/>
            <person name="Manson A."/>
            <person name="Gilmore M."/>
            <person name="Schwartman J."/>
            <person name="Shea T."/>
            <person name="Abouelleil A."/>
            <person name="Cao P."/>
            <person name="Chapman S."/>
            <person name="Cusick C."/>
            <person name="Young S."/>
            <person name="Neafsey D."/>
            <person name="Nusbaum C."/>
            <person name="Birren B."/>
        </authorList>
    </citation>
    <scope>NUCLEOTIDE SEQUENCE</scope>
    <source>
        <strain evidence="5">9E7_DIV0242</strain>
    </source>
</reference>
<keyword evidence="6" id="KW-1185">Reference proteome</keyword>
<proteinExistence type="predicted"/>
<dbReference type="SUPFAM" id="SSF53254">
    <property type="entry name" value="Phosphoglycerate mutase-like"/>
    <property type="match status" value="1"/>
</dbReference>
<feature type="binding site" evidence="3">
    <location>
        <position position="60"/>
    </location>
    <ligand>
        <name>substrate</name>
    </ligand>
</feature>
<feature type="binding site" evidence="3">
    <location>
        <begin position="10"/>
        <end position="17"/>
    </location>
    <ligand>
        <name>substrate</name>
    </ligand>
</feature>
<sequence>MTETKLYIIRHGKTMFNTLGRTQGWSDTPLTTEGENVIQQLGVGLKAVPFEEAYSSDSGRAMQTARIVLQEHNQGDKIPYRTDKRIREWCFGSLDGGYDGELWGVVPRILAFNNYDDMMSKTISYRDLANAIIEADTADWAEPYETIRERVWSGFEDMAHQRERAGGGNVMAVSHGLTISFLLSLIDETLPMQMGLDNGSVTTLIYKNGTFTIDKINDLQYIEEGKKELEYRSIL</sequence>
<dbReference type="Gene3D" id="3.40.50.1240">
    <property type="entry name" value="Phosphoglycerate mutase-like"/>
    <property type="match status" value="1"/>
</dbReference>
<feature type="active site" description="Tele-phosphohistidine intermediate" evidence="2">
    <location>
        <position position="11"/>
    </location>
</feature>
<dbReference type="EMBL" id="CP147247">
    <property type="protein sequence ID" value="WYJ88415.1"/>
    <property type="molecule type" value="Genomic_DNA"/>
</dbReference>
<dbReference type="Pfam" id="PF00300">
    <property type="entry name" value="His_Phos_1"/>
    <property type="match status" value="1"/>
</dbReference>
<dbReference type="InterPro" id="IPR013078">
    <property type="entry name" value="His_Pase_superF_clade-1"/>
</dbReference>
<gene>
    <name evidence="5" type="ORF">A5888_000134</name>
    <name evidence="4" type="ORF">A5888_000179</name>
</gene>
<name>A0A242KB13_9ENTE</name>
<dbReference type="EMBL" id="NGMM01000001">
    <property type="protein sequence ID" value="OTP18365.1"/>
    <property type="molecule type" value="Genomic_DNA"/>
</dbReference>
<keyword evidence="1" id="KW-0378">Hydrolase</keyword>
<reference evidence="4" key="1">
    <citation type="submission" date="2017-05" db="EMBL/GenBank/DDBJ databases">
        <title>The Genome Sequence of Enterococcus sp. 9E7_DIV0242.</title>
        <authorList>
            <consortium name="The Broad Institute Genomics Platform"/>
            <consortium name="The Broad Institute Genomic Center for Infectious Diseases"/>
            <person name="Earl A."/>
            <person name="Manson A."/>
            <person name="Schwartman J."/>
            <person name="Gilmore M."/>
            <person name="Abouelleil A."/>
            <person name="Cao P."/>
            <person name="Chapman S."/>
            <person name="Cusick C."/>
            <person name="Shea T."/>
            <person name="Young S."/>
            <person name="Neafsey D."/>
            <person name="Nusbaum C."/>
            <person name="Birren B."/>
        </authorList>
    </citation>
    <scope>NUCLEOTIDE SEQUENCE [LARGE SCALE GENOMIC DNA]</scope>
    <source>
        <strain evidence="4">9E7_DIV0242</strain>
    </source>
</reference>
<dbReference type="PANTHER" id="PTHR46517">
    <property type="entry name" value="FRUCTOSE-2,6-BISPHOSPHATASE TIGAR"/>
    <property type="match status" value="1"/>
</dbReference>
<dbReference type="GO" id="GO:0005829">
    <property type="term" value="C:cytosol"/>
    <property type="evidence" value="ECO:0007669"/>
    <property type="project" value="TreeGrafter"/>
</dbReference>
<protein>
    <submittedName>
        <fullName evidence="4">Phosphoglycerate mutase</fullName>
    </submittedName>
</protein>
<dbReference type="RefSeq" id="WP_086347362.1">
    <property type="nucleotide sequence ID" value="NZ_CP147247.1"/>
</dbReference>
<dbReference type="InterPro" id="IPR051695">
    <property type="entry name" value="Phosphoglycerate_Mutase"/>
</dbReference>
<evidence type="ECO:0000256" key="2">
    <source>
        <dbReference type="PIRSR" id="PIRSR613078-1"/>
    </source>
</evidence>
<evidence type="ECO:0000313" key="4">
    <source>
        <dbReference type="EMBL" id="OTP18365.1"/>
    </source>
</evidence>
<dbReference type="InterPro" id="IPR029033">
    <property type="entry name" value="His_PPase_superfam"/>
</dbReference>
<evidence type="ECO:0000313" key="5">
    <source>
        <dbReference type="EMBL" id="WYJ88415.1"/>
    </source>
</evidence>
<evidence type="ECO:0000256" key="3">
    <source>
        <dbReference type="PIRSR" id="PIRSR613078-2"/>
    </source>
</evidence>
<dbReference type="AlphaFoldDB" id="A0A242KB13"/>
<accession>A0A242KB13</accession>
<evidence type="ECO:0000256" key="1">
    <source>
        <dbReference type="ARBA" id="ARBA00022801"/>
    </source>
</evidence>
<dbReference type="GO" id="GO:0043456">
    <property type="term" value="P:regulation of pentose-phosphate shunt"/>
    <property type="evidence" value="ECO:0007669"/>
    <property type="project" value="TreeGrafter"/>
</dbReference>
<dbReference type="PANTHER" id="PTHR46517:SF1">
    <property type="entry name" value="FRUCTOSE-2,6-BISPHOSPHATASE TIGAR"/>
    <property type="match status" value="1"/>
</dbReference>
<dbReference type="CDD" id="cd07067">
    <property type="entry name" value="HP_PGM_like"/>
    <property type="match status" value="1"/>
</dbReference>
<organism evidence="4">
    <name type="scientific">Candidatus Enterococcus clewellii</name>
    <dbReference type="NCBI Taxonomy" id="1834193"/>
    <lineage>
        <taxon>Bacteria</taxon>
        <taxon>Bacillati</taxon>
        <taxon>Bacillota</taxon>
        <taxon>Bacilli</taxon>
        <taxon>Lactobacillales</taxon>
        <taxon>Enterococcaceae</taxon>
        <taxon>Enterococcus</taxon>
    </lineage>
</organism>
<dbReference type="GO" id="GO:0045820">
    <property type="term" value="P:negative regulation of glycolytic process"/>
    <property type="evidence" value="ECO:0007669"/>
    <property type="project" value="TreeGrafter"/>
</dbReference>
<reference evidence="5" key="2">
    <citation type="submission" date="2017-05" db="EMBL/GenBank/DDBJ databases">
        <authorList>
            <consortium name="The Broad Institute Genomics Platform"/>
            <consortium name="The Broad Institute Genomic Center for Infectious Diseases"/>
            <person name="Earl A."/>
            <person name="Manson A."/>
            <person name="Schwartman J."/>
            <person name="Gilmore M."/>
            <person name="Abouelleil A."/>
            <person name="Cao P."/>
            <person name="Chapman S."/>
            <person name="Cusick C."/>
            <person name="Shea T."/>
            <person name="Young S."/>
            <person name="Neafsey D."/>
            <person name="Nusbaum C."/>
            <person name="Birren B."/>
        </authorList>
    </citation>
    <scope>NUCLEOTIDE SEQUENCE</scope>
    <source>
        <strain evidence="5">9E7_DIV0242</strain>
    </source>
</reference>
<dbReference type="GO" id="GO:0004331">
    <property type="term" value="F:fructose-2,6-bisphosphate 2-phosphatase activity"/>
    <property type="evidence" value="ECO:0007669"/>
    <property type="project" value="TreeGrafter"/>
</dbReference>
<feature type="active site" description="Proton donor/acceptor" evidence="2">
    <location>
        <position position="88"/>
    </location>
</feature>
<dbReference type="OrthoDB" id="4131070at2"/>